<sequence length="78" mass="8821">MAWLRPVRRRRNPGRPGGLVAAHVWDCAEGMGFRRRFWDAAIEVDPAAAALDEGRRGSLALTARAWAVRGRRTNRPVW</sequence>
<dbReference type="Proteomes" id="UP001551582">
    <property type="component" value="Unassembled WGS sequence"/>
</dbReference>
<organism evidence="1 2">
    <name type="scientific">Streptomyces griseoloalbus</name>
    <dbReference type="NCBI Taxonomy" id="67303"/>
    <lineage>
        <taxon>Bacteria</taxon>
        <taxon>Bacillati</taxon>
        <taxon>Actinomycetota</taxon>
        <taxon>Actinomycetes</taxon>
        <taxon>Kitasatosporales</taxon>
        <taxon>Streptomycetaceae</taxon>
        <taxon>Streptomyces</taxon>
    </lineage>
</organism>
<dbReference type="EMBL" id="JBEZLS010000008">
    <property type="protein sequence ID" value="MEU9351832.1"/>
    <property type="molecule type" value="Genomic_DNA"/>
</dbReference>
<keyword evidence="2" id="KW-1185">Reference proteome</keyword>
<name>A0ABV3E3U8_9ACTN</name>
<gene>
    <name evidence="1" type="ORF">AB0D65_12625</name>
</gene>
<reference evidence="1 2" key="1">
    <citation type="submission" date="2024-06" db="EMBL/GenBank/DDBJ databases">
        <title>The Natural Products Discovery Center: Release of the First 8490 Sequenced Strains for Exploring Actinobacteria Biosynthetic Diversity.</title>
        <authorList>
            <person name="Kalkreuter E."/>
            <person name="Kautsar S.A."/>
            <person name="Yang D."/>
            <person name="Bader C.D."/>
            <person name="Teijaro C.N."/>
            <person name="Fluegel L."/>
            <person name="Davis C.M."/>
            <person name="Simpson J.R."/>
            <person name="Lauterbach L."/>
            <person name="Steele A.D."/>
            <person name="Gui C."/>
            <person name="Meng S."/>
            <person name="Li G."/>
            <person name="Viehrig K."/>
            <person name="Ye F."/>
            <person name="Su P."/>
            <person name="Kiefer A.F."/>
            <person name="Nichols A."/>
            <person name="Cepeda A.J."/>
            <person name="Yan W."/>
            <person name="Fan B."/>
            <person name="Jiang Y."/>
            <person name="Adhikari A."/>
            <person name="Zheng C.-J."/>
            <person name="Schuster L."/>
            <person name="Cowan T.M."/>
            <person name="Smanski M.J."/>
            <person name="Chevrette M.G."/>
            <person name="De Carvalho L.P.S."/>
            <person name="Shen B."/>
        </authorList>
    </citation>
    <scope>NUCLEOTIDE SEQUENCE [LARGE SCALE GENOMIC DNA]</scope>
    <source>
        <strain evidence="1 2">NPDC048274</strain>
    </source>
</reference>
<proteinExistence type="predicted"/>
<evidence type="ECO:0000313" key="1">
    <source>
        <dbReference type="EMBL" id="MEU9351832.1"/>
    </source>
</evidence>
<dbReference type="RefSeq" id="WP_359979192.1">
    <property type="nucleotide sequence ID" value="NZ_JBEZLS010000008.1"/>
</dbReference>
<protein>
    <submittedName>
        <fullName evidence="1">Uncharacterized protein</fullName>
    </submittedName>
</protein>
<accession>A0ABV3E3U8</accession>
<evidence type="ECO:0000313" key="2">
    <source>
        <dbReference type="Proteomes" id="UP001551582"/>
    </source>
</evidence>
<comment type="caution">
    <text evidence="1">The sequence shown here is derived from an EMBL/GenBank/DDBJ whole genome shotgun (WGS) entry which is preliminary data.</text>
</comment>